<protein>
    <submittedName>
        <fullName evidence="2">Uncharacterized protein</fullName>
    </submittedName>
</protein>
<reference evidence="2 3" key="1">
    <citation type="submission" date="2018-10" db="EMBL/GenBank/DDBJ databases">
        <title>A high-quality apple genome assembly.</title>
        <authorList>
            <person name="Hu J."/>
        </authorList>
    </citation>
    <scope>NUCLEOTIDE SEQUENCE [LARGE SCALE GENOMIC DNA]</scope>
    <source>
        <strain evidence="3">cv. HFTH1</strain>
        <tissue evidence="2">Young leaf</tissue>
    </source>
</reference>
<dbReference type="Proteomes" id="UP000290289">
    <property type="component" value="Chromosome 16"/>
</dbReference>
<organism evidence="2 3">
    <name type="scientific">Malus domestica</name>
    <name type="common">Apple</name>
    <name type="synonym">Pyrus malus</name>
    <dbReference type="NCBI Taxonomy" id="3750"/>
    <lineage>
        <taxon>Eukaryota</taxon>
        <taxon>Viridiplantae</taxon>
        <taxon>Streptophyta</taxon>
        <taxon>Embryophyta</taxon>
        <taxon>Tracheophyta</taxon>
        <taxon>Spermatophyta</taxon>
        <taxon>Magnoliopsida</taxon>
        <taxon>eudicotyledons</taxon>
        <taxon>Gunneridae</taxon>
        <taxon>Pentapetalae</taxon>
        <taxon>rosids</taxon>
        <taxon>fabids</taxon>
        <taxon>Rosales</taxon>
        <taxon>Rosaceae</taxon>
        <taxon>Amygdaloideae</taxon>
        <taxon>Maleae</taxon>
        <taxon>Malus</taxon>
    </lineage>
</organism>
<gene>
    <name evidence="2" type="ORF">DVH24_025165</name>
</gene>
<dbReference type="AlphaFoldDB" id="A0A498HN19"/>
<proteinExistence type="predicted"/>
<name>A0A498HN19_MALDO</name>
<accession>A0A498HN19</accession>
<dbReference type="EMBL" id="RDQH01000342">
    <property type="protein sequence ID" value="RXH71664.1"/>
    <property type="molecule type" value="Genomic_DNA"/>
</dbReference>
<evidence type="ECO:0000313" key="2">
    <source>
        <dbReference type="EMBL" id="RXH71664.1"/>
    </source>
</evidence>
<comment type="caution">
    <text evidence="2">The sequence shown here is derived from an EMBL/GenBank/DDBJ whole genome shotgun (WGS) entry which is preliminary data.</text>
</comment>
<keyword evidence="3" id="KW-1185">Reference proteome</keyword>
<feature type="region of interest" description="Disordered" evidence="1">
    <location>
        <begin position="1"/>
        <end position="40"/>
    </location>
</feature>
<evidence type="ECO:0000313" key="3">
    <source>
        <dbReference type="Proteomes" id="UP000290289"/>
    </source>
</evidence>
<evidence type="ECO:0000256" key="1">
    <source>
        <dbReference type="SAM" id="MobiDB-lite"/>
    </source>
</evidence>
<sequence length="60" mass="6259">MEPHAARPSFSFGASSTAKSNVVDHGGKLGAGTGEPSPVPRVLLELDEDVQNDVVGELRE</sequence>